<reference evidence="1 2" key="1">
    <citation type="journal article" date="2020" name="Phytopathology">
        <title>Genome Sequence Resources of Colletotrichum truncatum, C. plurivorum, C. musicola, and C. sojae: Four Species Pathogenic to Soybean (Glycine max).</title>
        <authorList>
            <person name="Rogerio F."/>
            <person name="Boufleur T.R."/>
            <person name="Ciampi-Guillardi M."/>
            <person name="Sukno S.A."/>
            <person name="Thon M.R."/>
            <person name="Massola Junior N.S."/>
            <person name="Baroncelli R."/>
        </authorList>
    </citation>
    <scope>NUCLEOTIDE SEQUENCE [LARGE SCALE GENOMIC DNA]</scope>
    <source>
        <strain evidence="1 2">CMES1059</strain>
    </source>
</reference>
<comment type="caution">
    <text evidence="1">The sequence shown here is derived from an EMBL/GenBank/DDBJ whole genome shotgun (WGS) entry which is preliminary data.</text>
</comment>
<dbReference type="Proteomes" id="UP000805649">
    <property type="component" value="Unassembled WGS sequence"/>
</dbReference>
<evidence type="ECO:0000313" key="1">
    <source>
        <dbReference type="EMBL" id="KAL0944076.1"/>
    </source>
</evidence>
<protein>
    <submittedName>
        <fullName evidence="1">Cyclase dehydrase family protein</fullName>
    </submittedName>
</protein>
<evidence type="ECO:0000313" key="2">
    <source>
        <dbReference type="Proteomes" id="UP000805649"/>
    </source>
</evidence>
<name>A0ACC3ZIX4_COLTU</name>
<accession>A0ACC3ZIX4</accession>
<keyword evidence="2" id="KW-1185">Reference proteome</keyword>
<dbReference type="EMBL" id="VUJX02000001">
    <property type="protein sequence ID" value="KAL0944076.1"/>
    <property type="molecule type" value="Genomic_DNA"/>
</dbReference>
<proteinExistence type="predicted"/>
<organism evidence="1 2">
    <name type="scientific">Colletotrichum truncatum</name>
    <name type="common">Anthracnose fungus</name>
    <name type="synonym">Colletotrichum capsici</name>
    <dbReference type="NCBI Taxonomy" id="5467"/>
    <lineage>
        <taxon>Eukaryota</taxon>
        <taxon>Fungi</taxon>
        <taxon>Dikarya</taxon>
        <taxon>Ascomycota</taxon>
        <taxon>Pezizomycotina</taxon>
        <taxon>Sordariomycetes</taxon>
        <taxon>Hypocreomycetidae</taxon>
        <taxon>Glomerellales</taxon>
        <taxon>Glomerellaceae</taxon>
        <taxon>Colletotrichum</taxon>
        <taxon>Colletotrichum truncatum species complex</taxon>
    </lineage>
</organism>
<gene>
    <name evidence="1" type="ORF">CTRU02_201963</name>
</gene>
<sequence>MATARPALRFCSSLRKIHPVPLVRTHTPARHFFNIPSLPSSSEPQVLTATRTLPYPSAQLYDVISDVDSYSSFVPYCAQSRVTQWTGPDENGRRWPTQADLRVGWGGFEETFTSKLRCIPGQSVEAISGADVKGASPGNGGEGGAVFRSLVTKWQLRPLATGTGTEVDLVIRFQFANPLYAAVSAAVSEKVAGVMIQAFEKRAKSVLSRPRI</sequence>